<evidence type="ECO:0000256" key="3">
    <source>
        <dbReference type="ARBA" id="ARBA00022741"/>
    </source>
</evidence>
<dbReference type="GO" id="GO:0003723">
    <property type="term" value="F:RNA binding"/>
    <property type="evidence" value="ECO:0007669"/>
    <property type="project" value="InterPro"/>
</dbReference>
<dbReference type="GO" id="GO:0003968">
    <property type="term" value="F:RNA-directed RNA polymerase activity"/>
    <property type="evidence" value="ECO:0007669"/>
    <property type="project" value="UniProtKB-KW"/>
</dbReference>
<evidence type="ECO:0000256" key="2">
    <source>
        <dbReference type="ARBA" id="ARBA00022695"/>
    </source>
</evidence>
<dbReference type="InterPro" id="IPR043502">
    <property type="entry name" value="DNA/RNA_pol_sf"/>
</dbReference>
<dbReference type="GO" id="GO:0006351">
    <property type="term" value="P:DNA-templated transcription"/>
    <property type="evidence" value="ECO:0007669"/>
    <property type="project" value="InterPro"/>
</dbReference>
<dbReference type="InterPro" id="IPR001795">
    <property type="entry name" value="RNA-dir_pol_luteovirus"/>
</dbReference>
<name>A0A894KPC1_9VIRU</name>
<protein>
    <recommendedName>
        <fullName evidence="5">RNA-directed RNA polymerase</fullName>
        <ecNumber evidence="5">2.7.7.48</ecNumber>
    </recommendedName>
</protein>
<evidence type="ECO:0000313" key="6">
    <source>
        <dbReference type="EMBL" id="QRW41692.1"/>
    </source>
</evidence>
<keyword evidence="3 5" id="KW-0547">Nucleotide-binding</keyword>
<evidence type="ECO:0000256" key="1">
    <source>
        <dbReference type="ARBA" id="ARBA00022679"/>
    </source>
</evidence>
<dbReference type="Pfam" id="PF02123">
    <property type="entry name" value="RdRP_4"/>
    <property type="match status" value="1"/>
</dbReference>
<keyword evidence="1 5" id="KW-0808">Transferase</keyword>
<keyword evidence="2 5" id="KW-0548">Nucleotidyltransferase</keyword>
<organism evidence="6">
    <name type="scientific">Emileo virus</name>
    <dbReference type="NCBI Taxonomy" id="2800915"/>
    <lineage>
        <taxon>Viruses</taxon>
        <taxon>Riboviria</taxon>
    </lineage>
</organism>
<dbReference type="SUPFAM" id="SSF56672">
    <property type="entry name" value="DNA/RNA polymerases"/>
    <property type="match status" value="1"/>
</dbReference>
<proteinExistence type="predicted"/>
<comment type="catalytic activity">
    <reaction evidence="4 5">
        <text>RNA(n) + a ribonucleoside 5'-triphosphate = RNA(n+1) + diphosphate</text>
        <dbReference type="Rhea" id="RHEA:21248"/>
        <dbReference type="Rhea" id="RHEA-COMP:14527"/>
        <dbReference type="Rhea" id="RHEA-COMP:17342"/>
        <dbReference type="ChEBI" id="CHEBI:33019"/>
        <dbReference type="ChEBI" id="CHEBI:61557"/>
        <dbReference type="ChEBI" id="CHEBI:140395"/>
        <dbReference type="EC" id="2.7.7.48"/>
    </reaction>
</comment>
<dbReference type="EMBL" id="MW434944">
    <property type="protein sequence ID" value="QRW41692.1"/>
    <property type="molecule type" value="Genomic_RNA"/>
</dbReference>
<keyword evidence="5 6" id="KW-0696">RNA-directed RNA polymerase</keyword>
<keyword evidence="5" id="KW-0693">Viral RNA replication</keyword>
<evidence type="ECO:0000256" key="5">
    <source>
        <dbReference type="RuleBase" id="RU364050"/>
    </source>
</evidence>
<evidence type="ECO:0000256" key="4">
    <source>
        <dbReference type="ARBA" id="ARBA00048744"/>
    </source>
</evidence>
<sequence length="459" mass="51371">MFSGCRGTNAINTLLNLAYFKLSAREVSTTLGLQPSSLYNIHQGDDVWITNGSRIWAVALFRHMESCGFVFQASKQMFDTNRGEFLRVVYTQEGCRGYLARAIATTIVKPIQSTDINSPAERAVALNSQIAVLVRRGLSSTASTLLWNALIPYAATVDFEGKPIAIPISVLKKHHLDGGLDLGPPRTMAKRSAAISNVPILTLRSEELVRVVKKEMSTDYIRYISPRLNMVINSESWIDSLHMSNVSDSLRAEDKNKCLTELLTEMAKWKAKLVPGIVERDEETYKRGLSGRESLILFELDLKSLESAVGPKLSRKAKRQVANMHRCIASSPFKNLSDAMRATGLDGPEAALLAMSTCKVDNIRRPSMLLFTQLRDRCGDGVAVALLDGLRSGSTIFEGDFHPLILSWVQEYVLEDIATYALQKNLQDTYRLREAVNDRYLQYMRVIDKSETLRQISHY</sequence>
<dbReference type="GO" id="GO:0000166">
    <property type="term" value="F:nucleotide binding"/>
    <property type="evidence" value="ECO:0007669"/>
    <property type="project" value="UniProtKB-KW"/>
</dbReference>
<dbReference type="EC" id="2.7.7.48" evidence="5"/>
<accession>A0A894KPC1</accession>
<reference evidence="6" key="1">
    <citation type="journal article" date="2020" name="bioRxiv">
        <title>Single mosquito metatranscriptomics identifies vectors, emerging pathogens and reservoirs in one assay.</title>
        <authorList>
            <person name="Batson J."/>
            <person name="Dudas G."/>
            <person name="Haas-Stapleton E."/>
            <person name="Kistler A.L."/>
            <person name="Li L.M."/>
            <person name="Logan P."/>
            <person name="Ratnasiri K."/>
            <person name="Retallack H."/>
        </authorList>
    </citation>
    <scope>NUCLEOTIDE SEQUENCE</scope>
    <source>
        <strain evidence="6">CMS001_005_ALCO</strain>
    </source>
</reference>